<accession>A0ABN9AZ62</accession>
<organism evidence="1 2">
    <name type="scientific">Staurois parvus</name>
    <dbReference type="NCBI Taxonomy" id="386267"/>
    <lineage>
        <taxon>Eukaryota</taxon>
        <taxon>Metazoa</taxon>
        <taxon>Chordata</taxon>
        <taxon>Craniata</taxon>
        <taxon>Vertebrata</taxon>
        <taxon>Euteleostomi</taxon>
        <taxon>Amphibia</taxon>
        <taxon>Batrachia</taxon>
        <taxon>Anura</taxon>
        <taxon>Neobatrachia</taxon>
        <taxon>Ranoidea</taxon>
        <taxon>Ranidae</taxon>
        <taxon>Staurois</taxon>
    </lineage>
</organism>
<dbReference type="Proteomes" id="UP001162483">
    <property type="component" value="Unassembled WGS sequence"/>
</dbReference>
<comment type="caution">
    <text evidence="1">The sequence shown here is derived from an EMBL/GenBank/DDBJ whole genome shotgun (WGS) entry which is preliminary data.</text>
</comment>
<sequence>MGRETRSAHPEMSLRTLFSRSSRRLLRSLNRAVTLLVSSSAFPCTFLLRSCRLWTLFSISSLSVISFCRTFLSFFFFISEASPESPPGVPDVLRPNCRTHRYRWSPRCSNTSVSSYGWSISCPSGKWWGHIGRVLVTCCGLSGGCHTEKLHTADRISQPVQECEYSEYRRPRLLLLWMGRLEVLHYVT</sequence>
<gene>
    <name evidence="1" type="ORF">SPARVUS_LOCUS1912849</name>
</gene>
<keyword evidence="2" id="KW-1185">Reference proteome</keyword>
<proteinExistence type="predicted"/>
<evidence type="ECO:0008006" key="3">
    <source>
        <dbReference type="Google" id="ProtNLM"/>
    </source>
</evidence>
<reference evidence="1" key="1">
    <citation type="submission" date="2023-05" db="EMBL/GenBank/DDBJ databases">
        <authorList>
            <person name="Stuckert A."/>
        </authorList>
    </citation>
    <scope>NUCLEOTIDE SEQUENCE</scope>
</reference>
<name>A0ABN9AZ62_9NEOB</name>
<dbReference type="EMBL" id="CATNWA010001872">
    <property type="protein sequence ID" value="CAI9541353.1"/>
    <property type="molecule type" value="Genomic_DNA"/>
</dbReference>
<evidence type="ECO:0000313" key="2">
    <source>
        <dbReference type="Proteomes" id="UP001162483"/>
    </source>
</evidence>
<evidence type="ECO:0000313" key="1">
    <source>
        <dbReference type="EMBL" id="CAI9541353.1"/>
    </source>
</evidence>
<protein>
    <recommendedName>
        <fullName evidence="3">Transmembrane protein</fullName>
    </recommendedName>
</protein>